<dbReference type="OrthoDB" id="1100567at2"/>
<proteinExistence type="predicted"/>
<dbReference type="PANTHER" id="PTHR30273">
    <property type="entry name" value="PERIPLASMIC SIGNAL SENSOR AND SIGMA FACTOR ACTIVATOR FECR-RELATED"/>
    <property type="match status" value="1"/>
</dbReference>
<gene>
    <name evidence="3" type="ORF">RR42_s2164</name>
</gene>
<dbReference type="InterPro" id="IPR032623">
    <property type="entry name" value="FecR_N"/>
</dbReference>
<dbReference type="Pfam" id="PF16220">
    <property type="entry name" value="DUF4880"/>
    <property type="match status" value="1"/>
</dbReference>
<dbReference type="RefSeq" id="WP_043355689.1">
    <property type="nucleotide sequence ID" value="NZ_CP010537.1"/>
</dbReference>
<feature type="domain" description="FecR protein" evidence="1">
    <location>
        <begin position="135"/>
        <end position="238"/>
    </location>
</feature>
<dbReference type="Pfam" id="PF04773">
    <property type="entry name" value="FecR"/>
    <property type="match status" value="1"/>
</dbReference>
<dbReference type="GO" id="GO:0016989">
    <property type="term" value="F:sigma factor antagonist activity"/>
    <property type="evidence" value="ECO:0007669"/>
    <property type="project" value="TreeGrafter"/>
</dbReference>
<reference evidence="3 4" key="1">
    <citation type="journal article" date="2015" name="Genome Announc.">
        <title>Complete Genome Sequence of Cupriavidus basilensis 4G11, Isolated from the Oak Ridge Field Research Center Site.</title>
        <authorList>
            <person name="Ray J."/>
            <person name="Waters R.J."/>
            <person name="Skerker J.M."/>
            <person name="Kuehl J.V."/>
            <person name="Price M.N."/>
            <person name="Huang J."/>
            <person name="Chakraborty R."/>
            <person name="Arkin A.P."/>
            <person name="Deutschbauer A."/>
        </authorList>
    </citation>
    <scope>NUCLEOTIDE SEQUENCE [LARGE SCALE GENOMIC DNA]</scope>
    <source>
        <strain evidence="3">4G11</strain>
    </source>
</reference>
<dbReference type="STRING" id="68895.RR42_s2164"/>
<evidence type="ECO:0000259" key="1">
    <source>
        <dbReference type="Pfam" id="PF04773"/>
    </source>
</evidence>
<dbReference type="KEGG" id="cbw:RR42_s2164"/>
<organism evidence="3 4">
    <name type="scientific">Cupriavidus basilensis</name>
    <dbReference type="NCBI Taxonomy" id="68895"/>
    <lineage>
        <taxon>Bacteria</taxon>
        <taxon>Pseudomonadati</taxon>
        <taxon>Pseudomonadota</taxon>
        <taxon>Betaproteobacteria</taxon>
        <taxon>Burkholderiales</taxon>
        <taxon>Burkholderiaceae</taxon>
        <taxon>Cupriavidus</taxon>
    </lineage>
</organism>
<feature type="domain" description="FecR N-terminal" evidence="2">
    <location>
        <begin position="15"/>
        <end position="55"/>
    </location>
</feature>
<accession>A0A0C4YSW7</accession>
<dbReference type="PANTHER" id="PTHR30273:SF2">
    <property type="entry name" value="PROTEIN FECR"/>
    <property type="match status" value="1"/>
</dbReference>
<dbReference type="EMBL" id="CP010537">
    <property type="protein sequence ID" value="AJG23746.1"/>
    <property type="molecule type" value="Genomic_DNA"/>
</dbReference>
<dbReference type="InterPro" id="IPR006860">
    <property type="entry name" value="FecR"/>
</dbReference>
<evidence type="ECO:0000259" key="2">
    <source>
        <dbReference type="Pfam" id="PF16220"/>
    </source>
</evidence>
<dbReference type="PIRSF" id="PIRSF018266">
    <property type="entry name" value="FecR"/>
    <property type="match status" value="1"/>
</dbReference>
<name>A0A0C4YSW7_9BURK</name>
<dbReference type="Proteomes" id="UP000031843">
    <property type="component" value="Chromosome secondary"/>
</dbReference>
<protein>
    <submittedName>
        <fullName evidence="3">Fe2+-dicitrate sensor, membrane component</fullName>
    </submittedName>
</protein>
<sequence>MTQPAKARIDMQIVEAAAQWMSRLQSGEATAADLAACEQWRQADPAHELAWRRMALLGQDLRAGLDQMPPSVARKALHVANPGGTAGRVRRASSVSRRSALKSIAGVGIAASGAWLAREQLSWHRWSALSALAADYRTGSGERRTIALADGTRVVLNTGTAIDVRFAPALRELVLLAGEIQVTTGHDPAARPFTVTTRNGGITPLGTRFILREGQLSPDGTTYKRDPINVSVLEGAVQIRTRQGGEPFRLDAGQETAFTSTAVDTPSAMHPQASAWLDGMLVAEQMPLGQFIAELARYRAGSLRCDPALAALRVSGAFPLDNTDAVLAILEQTLPVQVRYLTRYWVRVAPR</sequence>
<dbReference type="AlphaFoldDB" id="A0A0C4YSW7"/>
<evidence type="ECO:0000313" key="4">
    <source>
        <dbReference type="Proteomes" id="UP000031843"/>
    </source>
</evidence>
<dbReference type="InterPro" id="IPR012373">
    <property type="entry name" value="Ferrdict_sens_TM"/>
</dbReference>
<dbReference type="Gene3D" id="2.60.120.1440">
    <property type="match status" value="1"/>
</dbReference>
<evidence type="ECO:0000313" key="3">
    <source>
        <dbReference type="EMBL" id="AJG23746.1"/>
    </source>
</evidence>
<keyword evidence="4" id="KW-1185">Reference proteome</keyword>